<accession>A0A4Q9HYM9</accession>
<evidence type="ECO:0000256" key="2">
    <source>
        <dbReference type="ARBA" id="ARBA00022840"/>
    </source>
</evidence>
<dbReference type="GO" id="GO:0005524">
    <property type="term" value="F:ATP binding"/>
    <property type="evidence" value="ECO:0007669"/>
    <property type="project" value="UniProtKB-KW"/>
</dbReference>
<dbReference type="InterPro" id="IPR016032">
    <property type="entry name" value="Sig_transdc_resp-reg_C-effctor"/>
</dbReference>
<dbReference type="InterPro" id="IPR000792">
    <property type="entry name" value="Tscrpt_reg_LuxR_C"/>
</dbReference>
<dbReference type="InterPro" id="IPR041664">
    <property type="entry name" value="AAA_16"/>
</dbReference>
<proteinExistence type="predicted"/>
<keyword evidence="1" id="KW-0547">Nucleotide-binding</keyword>
<organism evidence="4 5">
    <name type="scientific">Streptomyces kasugaensis</name>
    <dbReference type="NCBI Taxonomy" id="1946"/>
    <lineage>
        <taxon>Bacteria</taxon>
        <taxon>Bacillati</taxon>
        <taxon>Actinomycetota</taxon>
        <taxon>Actinomycetes</taxon>
        <taxon>Kitasatosporales</taxon>
        <taxon>Streptomycetaceae</taxon>
        <taxon>Streptomyces</taxon>
    </lineage>
</organism>
<name>A0A4Q9HYM9_STRKA</name>
<feature type="domain" description="HTH luxR-type" evidence="3">
    <location>
        <begin position="856"/>
        <end position="913"/>
    </location>
</feature>
<dbReference type="GO" id="GO:0004016">
    <property type="term" value="F:adenylate cyclase activity"/>
    <property type="evidence" value="ECO:0007669"/>
    <property type="project" value="TreeGrafter"/>
</dbReference>
<evidence type="ECO:0000259" key="3">
    <source>
        <dbReference type="SMART" id="SM00421"/>
    </source>
</evidence>
<evidence type="ECO:0000313" key="5">
    <source>
        <dbReference type="Proteomes" id="UP000292452"/>
    </source>
</evidence>
<dbReference type="AlphaFoldDB" id="A0A4Q9HYM9"/>
<dbReference type="Pfam" id="PF13191">
    <property type="entry name" value="AAA_16"/>
    <property type="match status" value="1"/>
</dbReference>
<dbReference type="EMBL" id="SIXH01000041">
    <property type="protein sequence ID" value="TBO60366.1"/>
    <property type="molecule type" value="Genomic_DNA"/>
</dbReference>
<gene>
    <name evidence="4" type="ORF">EYS09_07015</name>
</gene>
<keyword evidence="2" id="KW-0067">ATP-binding</keyword>
<dbReference type="Gene3D" id="1.10.10.10">
    <property type="entry name" value="Winged helix-like DNA-binding domain superfamily/Winged helix DNA-binding domain"/>
    <property type="match status" value="1"/>
</dbReference>
<protein>
    <submittedName>
        <fullName evidence="4">Helix-turn-helix transcriptional regulator</fullName>
    </submittedName>
</protein>
<dbReference type="InterPro" id="IPR036388">
    <property type="entry name" value="WH-like_DNA-bd_sf"/>
</dbReference>
<dbReference type="GO" id="GO:0005737">
    <property type="term" value="C:cytoplasm"/>
    <property type="evidence" value="ECO:0007669"/>
    <property type="project" value="TreeGrafter"/>
</dbReference>
<sequence length="919" mass="98318">MANEPAERAATELLLIERDRERAVLDSVITELGTGRPAVVAVTGRPGLGQHALLRWAARLAEDRGLRVRHARATGAERELRHGAVVQLTGPPQGPPHELPCRPDRLAGMTELLCAARSRPTLLVVEDTQWLDPASLQWFQALVRRLPGTPVALLAGSSGIPVHDTPLPCVADWPTAPAVRTAELALSPLSAHGIATAVELICGIAGDQRFTEAAAGLTAGHPAVLHTALRRFTGYGYAPVAGYLPELRDLVTAAAGDHTARVLHGLPDAAVAVLRALAVCGGLLDLPLVCLLAGQRHLSETKLRAVLEASGFTTAGHAAPRVHDPLVRARILEEMPVDERADLHARVAECAHRAAAADEDIAELLLHARPLGTPWAVPTLRRGSAAAQHRGEHAVAVARLSRALDEPLEPEERARLQFELAAAEAMTAPEAGDRRLAGITRAEHGAGRLRARATDLGLARGNSDWGRRTAAEAIPAAHGAERDGLIALYWIAEQTRQDDTELVMPEVPALPDRPADAPRAGVRAWQLALRGDDPDATRALARSALAGPADADSLFLPRLVACRALFLTDDTEEAERHLDALLDGARRHRTPTVVGRVLGIRAELHLRCGRIGAAERDITAAERALPFTSWHPYAVPQLLGLRLTIDLENGRRDQARALACAPTPAGAEDSVLWSFLLFGRALVAWADGEPAVALELLRECGRRLLRRQWINPALLPWRSTAARLAHTLGHRDEALRLSREELRLARRWGTASALGRAELGAAPAAGPARTDRLRTAVAVLRDSPARVAYAGALAELATAEREGGDRERAAELAAEAALLTAACPVPRLAGRVRLLATDLRSPAAPAVPEAPEHHGWDTLTEAERRTALLAGCGHGNRDIADLLSVSRRTVELRLSGAYKKLRISGRGELSALVRAMDGC</sequence>
<dbReference type="Proteomes" id="UP000292452">
    <property type="component" value="Unassembled WGS sequence"/>
</dbReference>
<evidence type="ECO:0000256" key="1">
    <source>
        <dbReference type="ARBA" id="ARBA00022741"/>
    </source>
</evidence>
<dbReference type="SUPFAM" id="SSF46894">
    <property type="entry name" value="C-terminal effector domain of the bipartite response regulators"/>
    <property type="match status" value="1"/>
</dbReference>
<dbReference type="GO" id="GO:0006355">
    <property type="term" value="P:regulation of DNA-templated transcription"/>
    <property type="evidence" value="ECO:0007669"/>
    <property type="project" value="InterPro"/>
</dbReference>
<comment type="caution">
    <text evidence="4">The sequence shown here is derived from an EMBL/GenBank/DDBJ whole genome shotgun (WGS) entry which is preliminary data.</text>
</comment>
<dbReference type="GO" id="GO:0003677">
    <property type="term" value="F:DNA binding"/>
    <property type="evidence" value="ECO:0007669"/>
    <property type="project" value="InterPro"/>
</dbReference>
<dbReference type="PANTHER" id="PTHR16305">
    <property type="entry name" value="TESTICULAR SOLUBLE ADENYLYL CYCLASE"/>
    <property type="match status" value="1"/>
</dbReference>
<dbReference type="PANTHER" id="PTHR16305:SF35">
    <property type="entry name" value="TRANSCRIPTIONAL ACTIVATOR DOMAIN"/>
    <property type="match status" value="1"/>
</dbReference>
<dbReference type="RefSeq" id="WP_131122561.1">
    <property type="nucleotide sequence ID" value="NZ_SIXH01000041.1"/>
</dbReference>
<reference evidence="4 5" key="1">
    <citation type="submission" date="2019-02" db="EMBL/GenBank/DDBJ databases">
        <title>Draft Genome Sequence of Streptomyces sp. AM-2504, identified by 16S rRNA comparative analysis as a Streptomyces Kasugaensis strain.</title>
        <authorList>
            <person name="Napolioni V."/>
            <person name="Giuliodori A.M."/>
            <person name="Spurio R."/>
            <person name="Fabbretti A."/>
        </authorList>
    </citation>
    <scope>NUCLEOTIDE SEQUENCE [LARGE SCALE GENOMIC DNA]</scope>
    <source>
        <strain evidence="4 5">AM-2504</strain>
    </source>
</reference>
<keyword evidence="5" id="KW-1185">Reference proteome</keyword>
<dbReference type="SMART" id="SM00421">
    <property type="entry name" value="HTH_LUXR"/>
    <property type="match status" value="1"/>
</dbReference>
<evidence type="ECO:0000313" key="4">
    <source>
        <dbReference type="EMBL" id="TBO60366.1"/>
    </source>
</evidence>